<name>A0AAX4JXS4_9TREE</name>
<feature type="region of interest" description="Disordered" evidence="3">
    <location>
        <begin position="96"/>
        <end position="123"/>
    </location>
</feature>
<dbReference type="PANTHER" id="PTHR31001:SF88">
    <property type="entry name" value="TRANSCRIPTION FACTOR PDR3"/>
    <property type="match status" value="1"/>
</dbReference>
<dbReference type="GO" id="GO:0005634">
    <property type="term" value="C:nucleus"/>
    <property type="evidence" value="ECO:0007669"/>
    <property type="project" value="UniProtKB-SubCell"/>
</dbReference>
<dbReference type="SUPFAM" id="SSF57701">
    <property type="entry name" value="Zn2/Cys6 DNA-binding domain"/>
    <property type="match status" value="1"/>
</dbReference>
<evidence type="ECO:0000256" key="1">
    <source>
        <dbReference type="ARBA" id="ARBA00004123"/>
    </source>
</evidence>
<dbReference type="Proteomes" id="UP001355207">
    <property type="component" value="Chromosome 5"/>
</dbReference>
<evidence type="ECO:0000313" key="5">
    <source>
        <dbReference type="EMBL" id="WWC89325.1"/>
    </source>
</evidence>
<dbReference type="SMART" id="SM00066">
    <property type="entry name" value="GAL4"/>
    <property type="match status" value="1"/>
</dbReference>
<dbReference type="GeneID" id="91094916"/>
<organism evidence="5 6">
    <name type="scientific">Kwoniella dendrophila CBS 6074</name>
    <dbReference type="NCBI Taxonomy" id="1295534"/>
    <lineage>
        <taxon>Eukaryota</taxon>
        <taxon>Fungi</taxon>
        <taxon>Dikarya</taxon>
        <taxon>Basidiomycota</taxon>
        <taxon>Agaricomycotina</taxon>
        <taxon>Tremellomycetes</taxon>
        <taxon>Tremellales</taxon>
        <taxon>Cryptococcaceae</taxon>
        <taxon>Kwoniella</taxon>
    </lineage>
</organism>
<dbReference type="RefSeq" id="XP_066076088.1">
    <property type="nucleotide sequence ID" value="XM_066219991.1"/>
</dbReference>
<dbReference type="CDD" id="cd12148">
    <property type="entry name" value="fungal_TF_MHR"/>
    <property type="match status" value="1"/>
</dbReference>
<evidence type="ECO:0000259" key="4">
    <source>
        <dbReference type="PROSITE" id="PS50048"/>
    </source>
</evidence>
<gene>
    <name evidence="5" type="ORF">L201_004246</name>
</gene>
<dbReference type="InterPro" id="IPR001138">
    <property type="entry name" value="Zn2Cys6_DnaBD"/>
</dbReference>
<dbReference type="CDD" id="cd00067">
    <property type="entry name" value="GAL4"/>
    <property type="match status" value="1"/>
</dbReference>
<accession>A0AAX4JXS4</accession>
<dbReference type="GO" id="GO:0008270">
    <property type="term" value="F:zinc ion binding"/>
    <property type="evidence" value="ECO:0007669"/>
    <property type="project" value="InterPro"/>
</dbReference>
<feature type="compositionally biased region" description="Polar residues" evidence="3">
    <location>
        <begin position="98"/>
        <end position="122"/>
    </location>
</feature>
<dbReference type="InterPro" id="IPR036864">
    <property type="entry name" value="Zn2-C6_fun-type_DNA-bd_sf"/>
</dbReference>
<dbReference type="EMBL" id="CP144102">
    <property type="protein sequence ID" value="WWC89325.1"/>
    <property type="molecule type" value="Genomic_DNA"/>
</dbReference>
<feature type="compositionally biased region" description="Basic and acidic residues" evidence="3">
    <location>
        <begin position="7"/>
        <end position="23"/>
    </location>
</feature>
<dbReference type="PANTHER" id="PTHR31001">
    <property type="entry name" value="UNCHARACTERIZED TRANSCRIPTIONAL REGULATORY PROTEIN"/>
    <property type="match status" value="1"/>
</dbReference>
<keyword evidence="2" id="KW-0539">Nucleus</keyword>
<evidence type="ECO:0000256" key="2">
    <source>
        <dbReference type="ARBA" id="ARBA00023242"/>
    </source>
</evidence>
<dbReference type="Gene3D" id="4.10.240.10">
    <property type="entry name" value="Zn(2)-C6 fungal-type DNA-binding domain"/>
    <property type="match status" value="1"/>
</dbReference>
<keyword evidence="6" id="KW-1185">Reference proteome</keyword>
<proteinExistence type="predicted"/>
<reference evidence="5 6" key="1">
    <citation type="submission" date="2024-01" db="EMBL/GenBank/DDBJ databases">
        <title>Comparative genomics of Cryptococcus and Kwoniella reveals pathogenesis evolution and contrasting modes of karyotype evolution via chromosome fusion or intercentromeric recombination.</title>
        <authorList>
            <person name="Coelho M.A."/>
            <person name="David-Palma M."/>
            <person name="Shea T."/>
            <person name="Bowers K."/>
            <person name="McGinley-Smith S."/>
            <person name="Mohammad A.W."/>
            <person name="Gnirke A."/>
            <person name="Yurkov A.M."/>
            <person name="Nowrousian M."/>
            <person name="Sun S."/>
            <person name="Cuomo C.A."/>
            <person name="Heitman J."/>
        </authorList>
    </citation>
    <scope>NUCLEOTIDE SEQUENCE [LARGE SCALE GENOMIC DNA]</scope>
    <source>
        <strain evidence="5 6">CBS 6074</strain>
    </source>
</reference>
<protein>
    <recommendedName>
        <fullName evidence="4">Zn(2)-C6 fungal-type domain-containing protein</fullName>
    </recommendedName>
</protein>
<evidence type="ECO:0000313" key="6">
    <source>
        <dbReference type="Proteomes" id="UP001355207"/>
    </source>
</evidence>
<comment type="subcellular location">
    <subcellularLocation>
        <location evidence="1">Nucleus</location>
    </subcellularLocation>
</comment>
<dbReference type="GO" id="GO:0000981">
    <property type="term" value="F:DNA-binding transcription factor activity, RNA polymerase II-specific"/>
    <property type="evidence" value="ECO:0007669"/>
    <property type="project" value="InterPro"/>
</dbReference>
<sequence>MYSSAEEVLKKHSREEEGSEEKRKIKRPRAKLTCLNCKRRKTKCDKSYPCSSCVSRGEGSSCQYEEGYEPTQAESSSGHSEFKAISERLERIEVALTSRPTSNPGTPSFQYPQQRSLKNNTGRKLERAATQELAHSVLVASRIKGNNTSSPHTFRSPSIELSNIRSPVDDKDSWPSIVLNHQYPRSPKWTRDMHAIVNSLPSQSQVDFMIDFYFSQMQLLGLHVVEDVFKKELSQFWSLRSLSLHLSVDPAWLAQLICILWVTCHYLSESEEMLRSESVVKMGLTRSSIIDLGLHLFDSLELSFSCANWLFKPQLRILHTLLVAIYLNMQGCYLTGPLYGPPKDFSCCLWFDIAVGICKALELHLDPSPVDIVKLEDPALPPDRPVYCQQMIRRAFYDLLIFDTYTMINSTDVSRTLFPYAFPDDSVLTPPPLNYTNEALLSESTSCSRSEKTPFVWAMHQSIISQEWRKIVILLENLDDIPYSAVTERSQILRDAFTDFLAIKAESELNQYELDAFALTYSSYHQRFLRLHRPFFLRGYHNKQFEHSKTTVVTAARQIAKTHRRLLSDSSDHSIVRSAVFMFQHHITALPILLLNALHDTSSSSQMRQELVTSSECFMKSFSAGVQAHTRIAAKGVCIANEMVKVIDNPPTSLDDIEEILQNVNIQAKAHESEMMEKSIINRVTTWQPAIQATTRFHPVTAPTETIGSDLNLFQNADQNWWDLE</sequence>
<dbReference type="InterPro" id="IPR050613">
    <property type="entry name" value="Sec_Metabolite_Reg"/>
</dbReference>
<feature type="region of interest" description="Disordered" evidence="3">
    <location>
        <begin position="1"/>
        <end position="25"/>
    </location>
</feature>
<dbReference type="AlphaFoldDB" id="A0AAX4JXS4"/>
<evidence type="ECO:0000256" key="3">
    <source>
        <dbReference type="SAM" id="MobiDB-lite"/>
    </source>
</evidence>
<dbReference type="Pfam" id="PF00172">
    <property type="entry name" value="Zn_clus"/>
    <property type="match status" value="1"/>
</dbReference>
<dbReference type="PROSITE" id="PS00463">
    <property type="entry name" value="ZN2_CY6_FUNGAL_1"/>
    <property type="match status" value="1"/>
</dbReference>
<dbReference type="PROSITE" id="PS50048">
    <property type="entry name" value="ZN2_CY6_FUNGAL_2"/>
    <property type="match status" value="1"/>
</dbReference>
<feature type="domain" description="Zn(2)-C6 fungal-type" evidence="4">
    <location>
        <begin position="33"/>
        <end position="64"/>
    </location>
</feature>